<dbReference type="SUPFAM" id="SSF82171">
    <property type="entry name" value="DPP6 N-terminal domain-like"/>
    <property type="match status" value="1"/>
</dbReference>
<dbReference type="InterPro" id="IPR002470">
    <property type="entry name" value="Peptidase_S9A"/>
</dbReference>
<dbReference type="RefSeq" id="WP_386161559.1">
    <property type="nucleotide sequence ID" value="NZ_JBHMBS010000024.1"/>
</dbReference>
<keyword evidence="4" id="KW-1185">Reference proteome</keyword>
<evidence type="ECO:0000313" key="4">
    <source>
        <dbReference type="Proteomes" id="UP001589610"/>
    </source>
</evidence>
<dbReference type="Gene3D" id="3.40.50.1820">
    <property type="entry name" value="alpha/beta hydrolase"/>
    <property type="match status" value="1"/>
</dbReference>
<evidence type="ECO:0000313" key="3">
    <source>
        <dbReference type="EMBL" id="MFB9680590.1"/>
    </source>
</evidence>
<evidence type="ECO:0000259" key="2">
    <source>
        <dbReference type="Pfam" id="PF00326"/>
    </source>
</evidence>
<evidence type="ECO:0000256" key="1">
    <source>
        <dbReference type="ARBA" id="ARBA00022801"/>
    </source>
</evidence>
<feature type="domain" description="Peptidase S9 prolyl oligopeptidase catalytic" evidence="2">
    <location>
        <begin position="521"/>
        <end position="723"/>
    </location>
</feature>
<dbReference type="Proteomes" id="UP001589610">
    <property type="component" value="Unassembled WGS sequence"/>
</dbReference>
<dbReference type="Pfam" id="PF00326">
    <property type="entry name" value="Peptidase_S9"/>
    <property type="match status" value="1"/>
</dbReference>
<dbReference type="PANTHER" id="PTHR42776:SF27">
    <property type="entry name" value="DIPEPTIDYL PEPTIDASE FAMILY MEMBER 6"/>
    <property type="match status" value="1"/>
</dbReference>
<dbReference type="Gene3D" id="2.120.10.30">
    <property type="entry name" value="TolB, C-terminal domain"/>
    <property type="match status" value="2"/>
</dbReference>
<dbReference type="InterPro" id="IPR001375">
    <property type="entry name" value="Peptidase_S9_cat"/>
</dbReference>
<accession>A0ABV5TR77</accession>
<keyword evidence="1" id="KW-0378">Hydrolase</keyword>
<sequence>MTEILGARSRPSMGTGLTAWSCRAPALAPDLSAVAFIGDRDGSPRVWIQPLGVELEGWLPGESPDLFQGEGAEAWPVDTGPEPAADVSWSPDARRLAVLVVPGGGEHTQVWTVRPDGGDLRPLSAPEGGSASFVRWTGQGEVLLVAEVSSSGRTDAVLIDAASGGREVIAGGALLHPAAVSRDHRRMLLRRGPRGVRRMYVADLPSLPGDSGGHPGGLVSGLSYPDGLVSGLSHPGGLVSALSHPGDLPPDPSGGLPADLPAAIHLDLPPGDPHDVPPGLPADLPAGIRFDLPPGHLSDVPPGLPSGLPDEAAGDLPGHGERPLLAGLTGTTDYGILSPDGTTAYLLSDVGRDRAALVAVGEDGAGVVLAERHDAELDQFALSADGHLAVLVWNDSGRSELEVVETATGRTRPLPPLPAEVVSSIRVSLDGSLAVLAAEGPGHPSHVLLCDLATGGYRRIAGSGRIPGAADAELVRFQAEDGMELTGWLYRVPGARGPAPFVVYLHGGPESQERPTFNPLFQNLLAAGIGVLAPNIRGSSGFGRAFRNADNHALRFDAINDVADCALELARAGLADPARIACMGRSYGGYLTLAALVTHPRLFRAGVDVCGMADFETFYERTEPWIAAAAVSEYGHPVADRDLLRALSPLHSFDRLAAPLLIVHGARDTNVPLYEAEQALQAARAREVPCELLLFEDEGHEIRQIANRVTFVKNVVEWLRWHLAVPDSA</sequence>
<dbReference type="InterPro" id="IPR029058">
    <property type="entry name" value="AB_hydrolase_fold"/>
</dbReference>
<dbReference type="EMBL" id="JBHMBS010000024">
    <property type="protein sequence ID" value="MFB9680590.1"/>
    <property type="molecule type" value="Genomic_DNA"/>
</dbReference>
<dbReference type="PRINTS" id="PR00862">
    <property type="entry name" value="PROLIGOPTASE"/>
</dbReference>
<organism evidence="3 4">
    <name type="scientific">Streptosporangium vulgare</name>
    <dbReference type="NCBI Taxonomy" id="46190"/>
    <lineage>
        <taxon>Bacteria</taxon>
        <taxon>Bacillati</taxon>
        <taxon>Actinomycetota</taxon>
        <taxon>Actinomycetes</taxon>
        <taxon>Streptosporangiales</taxon>
        <taxon>Streptosporangiaceae</taxon>
        <taxon>Streptosporangium</taxon>
    </lineage>
</organism>
<comment type="caution">
    <text evidence="3">The sequence shown here is derived from an EMBL/GenBank/DDBJ whole genome shotgun (WGS) entry which is preliminary data.</text>
</comment>
<proteinExistence type="predicted"/>
<dbReference type="InterPro" id="IPR011042">
    <property type="entry name" value="6-blade_b-propeller_TolB-like"/>
</dbReference>
<dbReference type="PANTHER" id="PTHR42776">
    <property type="entry name" value="SERINE PEPTIDASE S9 FAMILY MEMBER"/>
    <property type="match status" value="1"/>
</dbReference>
<protein>
    <submittedName>
        <fullName evidence="3">S9 family peptidase</fullName>
    </submittedName>
</protein>
<dbReference type="SUPFAM" id="SSF53474">
    <property type="entry name" value="alpha/beta-Hydrolases"/>
    <property type="match status" value="1"/>
</dbReference>
<reference evidence="3 4" key="1">
    <citation type="submission" date="2024-09" db="EMBL/GenBank/DDBJ databases">
        <authorList>
            <person name="Sun Q."/>
            <person name="Mori K."/>
        </authorList>
    </citation>
    <scope>NUCLEOTIDE SEQUENCE [LARGE SCALE GENOMIC DNA]</scope>
    <source>
        <strain evidence="3 4">JCM 3028</strain>
    </source>
</reference>
<name>A0ABV5TR77_9ACTN</name>
<gene>
    <name evidence="3" type="ORF">ACFFRH_34375</name>
</gene>